<name>A0AAV8UQE5_9RHOD</name>
<protein>
    <submittedName>
        <fullName evidence="2">Uncharacterized protein</fullName>
    </submittedName>
</protein>
<proteinExistence type="predicted"/>
<evidence type="ECO:0000313" key="2">
    <source>
        <dbReference type="EMBL" id="KAJ8904746.1"/>
    </source>
</evidence>
<accession>A0AAV8UQE5</accession>
<evidence type="ECO:0000313" key="3">
    <source>
        <dbReference type="Proteomes" id="UP001157974"/>
    </source>
</evidence>
<dbReference type="EMBL" id="JAMWBK010000005">
    <property type="protein sequence ID" value="KAJ8904746.1"/>
    <property type="molecule type" value="Genomic_DNA"/>
</dbReference>
<comment type="caution">
    <text evidence="2">The sequence shown here is derived from an EMBL/GenBank/DDBJ whole genome shotgun (WGS) entry which is preliminary data.</text>
</comment>
<dbReference type="Proteomes" id="UP001157974">
    <property type="component" value="Unassembled WGS sequence"/>
</dbReference>
<feature type="region of interest" description="Disordered" evidence="1">
    <location>
        <begin position="414"/>
        <end position="448"/>
    </location>
</feature>
<dbReference type="AlphaFoldDB" id="A0AAV8UQE5"/>
<reference evidence="2 3" key="1">
    <citation type="journal article" date="2023" name="Nat. Commun.">
        <title>Origin of minicircular mitochondrial genomes in red algae.</title>
        <authorList>
            <person name="Lee Y."/>
            <person name="Cho C.H."/>
            <person name="Lee Y.M."/>
            <person name="Park S.I."/>
            <person name="Yang J.H."/>
            <person name="West J.A."/>
            <person name="Bhattacharya D."/>
            <person name="Yoon H.S."/>
        </authorList>
    </citation>
    <scope>NUCLEOTIDE SEQUENCE [LARGE SCALE GENOMIC DNA]</scope>
    <source>
        <strain evidence="2 3">CCMP1338</strain>
        <tissue evidence="2">Whole cell</tissue>
    </source>
</reference>
<evidence type="ECO:0000256" key="1">
    <source>
        <dbReference type="SAM" id="MobiDB-lite"/>
    </source>
</evidence>
<sequence length="448" mass="49215">MFVQPKLSSGFAGERVAGTRQASNSSTVTMRVDSFQKNYQSFGKVMIDYNVGKRPFEYTRKGSPADLLDYPPSPAWAGVHSLTLCNKRPGISSVLAKADEFLAKAVFARDMVNNCQYKYGELKTYGTYCHDGQSKFEAEKKRGASRTASFKESQKPMNVRLNQIYSSRAAAFASSGPATWRDFYCAQGVRNKVENSLPTRNPGDAINIMKQMTPQEYFESFKKSPNFMGKSTAGMLEYPFSPAYAGIYAISSCNKNPGAKQVMAKADEHIARMRQMEANSANTPYGVYNAYGSFCQDGIAKGQAEEVRVAQRTASYRECLKDIATKKNQEFEARKSAFAAAGPTTYAEIYAAMPMVNKVETALANSRSTADSQQYFESFQMSATDAGQALQDSYIKEDGQSYYESFRSGMPVGKPMWTSTGVAPKAAAPTPAPKPAPKAAEPEKSDDE</sequence>
<organism evidence="2 3">
    <name type="scientific">Rhodosorus marinus</name>
    <dbReference type="NCBI Taxonomy" id="101924"/>
    <lineage>
        <taxon>Eukaryota</taxon>
        <taxon>Rhodophyta</taxon>
        <taxon>Stylonematophyceae</taxon>
        <taxon>Stylonematales</taxon>
        <taxon>Stylonemataceae</taxon>
        <taxon>Rhodosorus</taxon>
    </lineage>
</organism>
<gene>
    <name evidence="2" type="ORF">NDN08_001262</name>
</gene>
<keyword evidence="3" id="KW-1185">Reference proteome</keyword>